<sequence length="94" mass="10601">MRCRRRLSRLPAKGQERFCAFLAKALPRAFSISPNGYSLSVSGTQPDDKRYPADPVQRALQMCREFAGRDCELYLLDDRIVFHGPQGAARTVAQ</sequence>
<reference evidence="1 2" key="1">
    <citation type="submission" date="2023-02" db="EMBL/GenBank/DDBJ databases">
        <title>Gemone sequence of Telluria chitinolytica ACM 3522T.</title>
        <authorList>
            <person name="Frediansyah A."/>
            <person name="Miess H."/>
            <person name="Gross H."/>
        </authorList>
    </citation>
    <scope>NUCLEOTIDE SEQUENCE [LARGE SCALE GENOMIC DNA]</scope>
    <source>
        <strain evidence="1 2">ACM 3522</strain>
    </source>
</reference>
<evidence type="ECO:0000313" key="2">
    <source>
        <dbReference type="Proteomes" id="UP001216510"/>
    </source>
</evidence>
<accession>A0ABY8BL10</accession>
<name>A0ABY8BL10_9BURK</name>
<gene>
    <name evidence="1" type="ORF">PX653_11590</name>
</gene>
<evidence type="ECO:0008006" key="3">
    <source>
        <dbReference type="Google" id="ProtNLM"/>
    </source>
</evidence>
<dbReference type="EMBL" id="CP119083">
    <property type="protein sequence ID" value="WEF35362.1"/>
    <property type="molecule type" value="Genomic_DNA"/>
</dbReference>
<protein>
    <recommendedName>
        <fullName evidence="3">DUF4189 domain-containing protein</fullName>
    </recommendedName>
</protein>
<dbReference type="Proteomes" id="UP001216510">
    <property type="component" value="Chromosome"/>
</dbReference>
<keyword evidence="2" id="KW-1185">Reference proteome</keyword>
<evidence type="ECO:0000313" key="1">
    <source>
        <dbReference type="EMBL" id="WEF35362.1"/>
    </source>
</evidence>
<dbReference type="RefSeq" id="WP_277418024.1">
    <property type="nucleotide sequence ID" value="NZ_CP119083.1"/>
</dbReference>
<organism evidence="1 2">
    <name type="scientific">Pseudoduganella chitinolytica</name>
    <dbReference type="NCBI Taxonomy" id="34070"/>
    <lineage>
        <taxon>Bacteria</taxon>
        <taxon>Pseudomonadati</taxon>
        <taxon>Pseudomonadota</taxon>
        <taxon>Betaproteobacteria</taxon>
        <taxon>Burkholderiales</taxon>
        <taxon>Oxalobacteraceae</taxon>
        <taxon>Telluria group</taxon>
        <taxon>Pseudoduganella</taxon>
    </lineage>
</organism>
<proteinExistence type="predicted"/>